<evidence type="ECO:0000256" key="1">
    <source>
        <dbReference type="SAM" id="Coils"/>
    </source>
</evidence>
<gene>
    <name evidence="3" type="ORF">DR871_014665</name>
</gene>
<dbReference type="RefSeq" id="WP_113667183.1">
    <property type="nucleotide sequence ID" value="NZ_QNVY02000006.1"/>
</dbReference>
<sequence length="166" mass="19410">MKLDINSISDGKAKDIILESIVRSENNLKQTEEFQKELFLNATLDDVNFLLKSIVDSKLDLIKVYSGNKTYVTSIGHINPFLKKGGFEKIEAELKKAESKEILEIENLKLQKEASEYAKNFRQKDEEIRNLTRDNLRLGNWDIRFRWYIAVFSFIIGFIIKYLIDK</sequence>
<name>A0A482TGY8_9FLAO</name>
<protein>
    <submittedName>
        <fullName evidence="3">Uncharacterized protein</fullName>
    </submittedName>
</protein>
<evidence type="ECO:0000313" key="3">
    <source>
        <dbReference type="EMBL" id="RYJ50738.1"/>
    </source>
</evidence>
<dbReference type="Proteomes" id="UP000253235">
    <property type="component" value="Unassembled WGS sequence"/>
</dbReference>
<dbReference type="AlphaFoldDB" id="A0A482TGY8"/>
<keyword evidence="4" id="KW-1185">Reference proteome</keyword>
<feature type="coiled-coil region" evidence="1">
    <location>
        <begin position="100"/>
        <end position="134"/>
    </location>
</feature>
<proteinExistence type="predicted"/>
<reference evidence="3 4" key="1">
    <citation type="submission" date="2019-01" db="EMBL/GenBank/DDBJ databases">
        <title>Flavobacterium sp. nov. isolated from arctic soil.</title>
        <authorList>
            <person name="Kim D.-U."/>
        </authorList>
    </citation>
    <scope>NUCLEOTIDE SEQUENCE [LARGE SCALE GENOMIC DNA]</scope>
    <source>
        <strain evidence="3 4">Kopri-42</strain>
    </source>
</reference>
<feature type="transmembrane region" description="Helical" evidence="2">
    <location>
        <begin position="145"/>
        <end position="164"/>
    </location>
</feature>
<comment type="caution">
    <text evidence="3">The sequence shown here is derived from an EMBL/GenBank/DDBJ whole genome shotgun (WGS) entry which is preliminary data.</text>
</comment>
<evidence type="ECO:0000256" key="2">
    <source>
        <dbReference type="SAM" id="Phobius"/>
    </source>
</evidence>
<keyword evidence="2" id="KW-0472">Membrane</keyword>
<accession>A0A482TGY8</accession>
<dbReference type="EMBL" id="QNVY02000006">
    <property type="protein sequence ID" value="RYJ50738.1"/>
    <property type="molecule type" value="Genomic_DNA"/>
</dbReference>
<keyword evidence="2" id="KW-0812">Transmembrane</keyword>
<dbReference type="OrthoDB" id="1367702at2"/>
<keyword evidence="2" id="KW-1133">Transmembrane helix</keyword>
<keyword evidence="1" id="KW-0175">Coiled coil</keyword>
<organism evidence="3 4">
    <name type="scientific">Flavobacterium petrolei</name>
    <dbReference type="NCBI Taxonomy" id="2259594"/>
    <lineage>
        <taxon>Bacteria</taxon>
        <taxon>Pseudomonadati</taxon>
        <taxon>Bacteroidota</taxon>
        <taxon>Flavobacteriia</taxon>
        <taxon>Flavobacteriales</taxon>
        <taxon>Flavobacteriaceae</taxon>
        <taxon>Flavobacterium</taxon>
    </lineage>
</organism>
<evidence type="ECO:0000313" key="4">
    <source>
        <dbReference type="Proteomes" id="UP000253235"/>
    </source>
</evidence>